<evidence type="ECO:0000256" key="1">
    <source>
        <dbReference type="SAM" id="SignalP"/>
    </source>
</evidence>
<gene>
    <name evidence="2" type="ORF">HNY73_016437</name>
</gene>
<feature type="signal peptide" evidence="1">
    <location>
        <begin position="1"/>
        <end position="23"/>
    </location>
</feature>
<sequence>MYIQMIDVKLLFILWNLSVIVIASYDAVETTDEKLSTSSLKNDILSNPQETPNIQNDNEGTNSCREISLHRCGSSMVRVFRLLDFLPWKKSFEAKCALRNAFFTCMKSENEPCKKHQWRINRSSRFRKKLVRSLWSTRGCILGLKNDGTHV</sequence>
<comment type="caution">
    <text evidence="2">The sequence shown here is derived from an EMBL/GenBank/DDBJ whole genome shotgun (WGS) entry which is preliminary data.</text>
</comment>
<accession>A0A8T0EK56</accession>
<keyword evidence="3" id="KW-1185">Reference proteome</keyword>
<protein>
    <recommendedName>
        <fullName evidence="4">Secreted protein</fullName>
    </recommendedName>
</protein>
<evidence type="ECO:0000313" key="3">
    <source>
        <dbReference type="Proteomes" id="UP000807504"/>
    </source>
</evidence>
<dbReference type="AlphaFoldDB" id="A0A8T0EK56"/>
<evidence type="ECO:0008006" key="4">
    <source>
        <dbReference type="Google" id="ProtNLM"/>
    </source>
</evidence>
<feature type="chain" id="PRO_5035925205" description="Secreted protein" evidence="1">
    <location>
        <begin position="24"/>
        <end position="151"/>
    </location>
</feature>
<reference evidence="2" key="1">
    <citation type="journal article" date="2020" name="bioRxiv">
        <title>Chromosome-level reference genome of the European wasp spider Argiope bruennichi: a resource for studies on range expansion and evolutionary adaptation.</title>
        <authorList>
            <person name="Sheffer M.M."/>
            <person name="Hoppe A."/>
            <person name="Krehenwinkel H."/>
            <person name="Uhl G."/>
            <person name="Kuss A.W."/>
            <person name="Jensen L."/>
            <person name="Jensen C."/>
            <person name="Gillespie R.G."/>
            <person name="Hoff K.J."/>
            <person name="Prost S."/>
        </authorList>
    </citation>
    <scope>NUCLEOTIDE SEQUENCE</scope>
</reference>
<organism evidence="2 3">
    <name type="scientific">Argiope bruennichi</name>
    <name type="common">Wasp spider</name>
    <name type="synonym">Aranea bruennichi</name>
    <dbReference type="NCBI Taxonomy" id="94029"/>
    <lineage>
        <taxon>Eukaryota</taxon>
        <taxon>Metazoa</taxon>
        <taxon>Ecdysozoa</taxon>
        <taxon>Arthropoda</taxon>
        <taxon>Chelicerata</taxon>
        <taxon>Arachnida</taxon>
        <taxon>Araneae</taxon>
        <taxon>Araneomorphae</taxon>
        <taxon>Entelegynae</taxon>
        <taxon>Araneoidea</taxon>
        <taxon>Araneidae</taxon>
        <taxon>Argiope</taxon>
    </lineage>
</organism>
<name>A0A8T0EK56_ARGBR</name>
<dbReference type="Proteomes" id="UP000807504">
    <property type="component" value="Unassembled WGS sequence"/>
</dbReference>
<proteinExistence type="predicted"/>
<keyword evidence="1" id="KW-0732">Signal</keyword>
<reference evidence="2" key="2">
    <citation type="submission" date="2020-06" db="EMBL/GenBank/DDBJ databases">
        <authorList>
            <person name="Sheffer M."/>
        </authorList>
    </citation>
    <scope>NUCLEOTIDE SEQUENCE</scope>
</reference>
<dbReference type="EMBL" id="JABXBU010002227">
    <property type="protein sequence ID" value="KAF8773814.1"/>
    <property type="molecule type" value="Genomic_DNA"/>
</dbReference>
<evidence type="ECO:0000313" key="2">
    <source>
        <dbReference type="EMBL" id="KAF8773814.1"/>
    </source>
</evidence>